<protein>
    <recommendedName>
        <fullName evidence="3 7">Nucleolar GTP-binding protein 2</fullName>
    </recommendedName>
</protein>
<evidence type="ECO:0000313" key="10">
    <source>
        <dbReference type="EMBL" id="EEQ32782.1"/>
    </source>
</evidence>
<dbReference type="PROSITE" id="PS51721">
    <property type="entry name" value="G_CP"/>
    <property type="match status" value="1"/>
</dbReference>
<evidence type="ECO:0000256" key="1">
    <source>
        <dbReference type="ARBA" id="ARBA00003892"/>
    </source>
</evidence>
<evidence type="ECO:0000256" key="6">
    <source>
        <dbReference type="ARBA" id="ARBA00023242"/>
    </source>
</evidence>
<dbReference type="GO" id="GO:0030687">
    <property type="term" value="C:preribosome, large subunit precursor"/>
    <property type="evidence" value="ECO:0007669"/>
    <property type="project" value="EnsemblFungi"/>
</dbReference>
<evidence type="ECO:0000313" key="11">
    <source>
        <dbReference type="Proteomes" id="UP000002035"/>
    </source>
</evidence>
<dbReference type="Proteomes" id="UP000002035">
    <property type="component" value="Unassembled WGS sequence"/>
</dbReference>
<dbReference type="SUPFAM" id="SSF52540">
    <property type="entry name" value="P-loop containing nucleoside triphosphate hydrolases"/>
    <property type="match status" value="1"/>
</dbReference>
<keyword evidence="4 7" id="KW-0547">Nucleotide-binding</keyword>
<comment type="subcellular location">
    <subcellularLocation>
        <location evidence="2 7">Nucleus</location>
        <location evidence="2 7">Nucleolus</location>
    </subcellularLocation>
</comment>
<dbReference type="eggNOG" id="KOG2423">
    <property type="taxonomic scope" value="Eukaryota"/>
</dbReference>
<evidence type="ECO:0000256" key="7">
    <source>
        <dbReference type="RuleBase" id="RU364023"/>
    </source>
</evidence>
<evidence type="ECO:0000256" key="4">
    <source>
        <dbReference type="ARBA" id="ARBA00022741"/>
    </source>
</evidence>
<name>C5FSC9_ARTOC</name>
<comment type="similarity">
    <text evidence="7">Belongs to the TRAFAC class YlqF/YawG GTPase family. NOG2 subfamily.</text>
</comment>
<feature type="compositionally biased region" description="Acidic residues" evidence="8">
    <location>
        <begin position="546"/>
        <end position="573"/>
    </location>
</feature>
<dbReference type="InterPro" id="IPR027417">
    <property type="entry name" value="P-loop_NTPase"/>
</dbReference>
<evidence type="ECO:0000256" key="3">
    <source>
        <dbReference type="ARBA" id="ARBA00022127"/>
    </source>
</evidence>
<dbReference type="Pfam" id="PF08153">
    <property type="entry name" value="NGP1NT"/>
    <property type="match status" value="1"/>
</dbReference>
<gene>
    <name evidence="10" type="ORF">MCYG_05601</name>
</gene>
<dbReference type="VEuPathDB" id="FungiDB:MCYG_05601"/>
<dbReference type="Gene3D" id="1.10.1580.10">
    <property type="match status" value="1"/>
</dbReference>
<dbReference type="GO" id="GO:0000055">
    <property type="term" value="P:ribosomal large subunit export from nucleus"/>
    <property type="evidence" value="ECO:0007669"/>
    <property type="project" value="EnsemblFungi"/>
</dbReference>
<accession>C5FSC9</accession>
<dbReference type="InterPro" id="IPR012971">
    <property type="entry name" value="NOG2_N_dom"/>
</dbReference>
<dbReference type="InterPro" id="IPR023179">
    <property type="entry name" value="GTP-bd_ortho_bundle_sf"/>
</dbReference>
<dbReference type="STRING" id="554155.C5FSC9"/>
<dbReference type="GO" id="GO:0070180">
    <property type="term" value="F:large ribosomal subunit rRNA binding"/>
    <property type="evidence" value="ECO:0007669"/>
    <property type="project" value="EnsemblFungi"/>
</dbReference>
<feature type="region of interest" description="Disordered" evidence="8">
    <location>
        <begin position="1"/>
        <end position="30"/>
    </location>
</feature>
<dbReference type="CDD" id="cd01858">
    <property type="entry name" value="NGP_1"/>
    <property type="match status" value="1"/>
</dbReference>
<dbReference type="Pfam" id="PF01926">
    <property type="entry name" value="MMR_HSR1"/>
    <property type="match status" value="1"/>
</dbReference>
<evidence type="ECO:0000259" key="9">
    <source>
        <dbReference type="PROSITE" id="PS51721"/>
    </source>
</evidence>
<evidence type="ECO:0000256" key="8">
    <source>
        <dbReference type="SAM" id="MobiDB-lite"/>
    </source>
</evidence>
<dbReference type="OrthoDB" id="444945at2759"/>
<dbReference type="PRINTS" id="PR00326">
    <property type="entry name" value="GTP1OBG"/>
</dbReference>
<sequence>MGTGKKEASRRERQGKNNDGMANVRTKGENFYRDAKKVKTLNMFKDGKAQRNASGKITKAASYQSRDKPVARIEPNRKWFGNTRVISQEALSSFREAVAEKAADPYQVLLKTNKLPMSLIQDGHTPNGLKQHKAKIAVENAPFSDTFGPKAQRKRVKLSVDTLEGLAGETVKMHDSYVDRLEQAKLLSGTSGDAHNADADGADADLTAAREPIFSKGQSKRIWNELYKVIDSSDVIVHALDARDPEGTRCRSVEKYIQEEAPHKHLIFVLNKCDLVPTSVALTRFRFEGLVEKGMASWVRTLSKEYPTLAFHASINNSFGKGSLIQLLRQFSILHSDRKQISVGFIGYPNTGKSSIINTLRKKKVCTVAPIPGETKVWQYITLMKRIYLIDCPGVVPPSNNATEEDILLRGVVRVENVENPEQYIPAILKKTQQCHIERTYEIKGFADATEFLSILARKGGRLLKGGEPDVNSVAKMVINDFLRGKLPWFTPPPKSAETGDEKVNGRDGRLGEMGLKRKMDDVKDDTREETKSDADASDGSAESAEPGDMEDGSDDNEDESEFEGFGDSENEDGGAPINTNPST</sequence>
<dbReference type="HOGENOM" id="CLU_011106_4_0_1"/>
<dbReference type="RefSeq" id="XP_002845732.1">
    <property type="nucleotide sequence ID" value="XM_002845686.1"/>
</dbReference>
<feature type="compositionally biased region" description="Basic and acidic residues" evidence="8">
    <location>
        <begin position="1"/>
        <end position="16"/>
    </location>
</feature>
<dbReference type="GO" id="GO:2000200">
    <property type="term" value="P:regulation of ribosomal subunit export from nucleus"/>
    <property type="evidence" value="ECO:0007669"/>
    <property type="project" value="EnsemblFungi"/>
</dbReference>
<dbReference type="PANTHER" id="PTHR11089">
    <property type="entry name" value="GTP-BINDING PROTEIN-RELATED"/>
    <property type="match status" value="1"/>
</dbReference>
<dbReference type="GO" id="GO:0005730">
    <property type="term" value="C:nucleolus"/>
    <property type="evidence" value="ECO:0007669"/>
    <property type="project" value="UniProtKB-SubCell"/>
</dbReference>
<comment type="function">
    <text evidence="1 7">GTPase that associates with pre-60S ribosomal subunits in the nucleolus and is required for their nuclear export and maturation.</text>
</comment>
<dbReference type="PANTHER" id="PTHR11089:SF9">
    <property type="entry name" value="NUCLEOLAR GTP-BINDING PROTEIN 2"/>
    <property type="match status" value="1"/>
</dbReference>
<keyword evidence="11" id="KW-1185">Reference proteome</keyword>
<keyword evidence="5 7" id="KW-0342">GTP-binding</keyword>
<reference evidence="11" key="1">
    <citation type="journal article" date="2012" name="MBio">
        <title>Comparative genome analysis of Trichophyton rubrum and related dermatophytes reveals candidate genes involved in infection.</title>
        <authorList>
            <person name="Martinez D.A."/>
            <person name="Oliver B.G."/>
            <person name="Graeser Y."/>
            <person name="Goldberg J.M."/>
            <person name="Li W."/>
            <person name="Martinez-Rossi N.M."/>
            <person name="Monod M."/>
            <person name="Shelest E."/>
            <person name="Barton R.C."/>
            <person name="Birch E."/>
            <person name="Brakhage A.A."/>
            <person name="Chen Z."/>
            <person name="Gurr S.J."/>
            <person name="Heiman D."/>
            <person name="Heitman J."/>
            <person name="Kosti I."/>
            <person name="Rossi A."/>
            <person name="Saif S."/>
            <person name="Samalova M."/>
            <person name="Saunders C.W."/>
            <person name="Shea T."/>
            <person name="Summerbell R.C."/>
            <person name="Xu J."/>
            <person name="Young S."/>
            <person name="Zeng Q."/>
            <person name="Birren B.W."/>
            <person name="Cuomo C.A."/>
            <person name="White T.C."/>
        </authorList>
    </citation>
    <scope>NUCLEOTIDE SEQUENCE [LARGE SCALE GENOMIC DNA]</scope>
    <source>
        <strain evidence="11">ATCC MYA-4605 / CBS 113480</strain>
    </source>
</reference>
<dbReference type="OMA" id="RTQGFNH"/>
<dbReference type="InterPro" id="IPR006073">
    <property type="entry name" value="GTP-bd"/>
</dbReference>
<dbReference type="AlphaFoldDB" id="C5FSC9"/>
<evidence type="ECO:0000256" key="5">
    <source>
        <dbReference type="ARBA" id="ARBA00023134"/>
    </source>
</evidence>
<organism evidence="10 11">
    <name type="scientific">Arthroderma otae (strain ATCC MYA-4605 / CBS 113480)</name>
    <name type="common">Microsporum canis</name>
    <dbReference type="NCBI Taxonomy" id="554155"/>
    <lineage>
        <taxon>Eukaryota</taxon>
        <taxon>Fungi</taxon>
        <taxon>Dikarya</taxon>
        <taxon>Ascomycota</taxon>
        <taxon>Pezizomycotina</taxon>
        <taxon>Eurotiomycetes</taxon>
        <taxon>Eurotiomycetidae</taxon>
        <taxon>Onygenales</taxon>
        <taxon>Arthrodermataceae</taxon>
        <taxon>Microsporum</taxon>
    </lineage>
</organism>
<dbReference type="Gene3D" id="3.40.50.300">
    <property type="entry name" value="P-loop containing nucleotide triphosphate hydrolases"/>
    <property type="match status" value="1"/>
</dbReference>
<keyword evidence="6 7" id="KW-0539">Nucleus</keyword>
<evidence type="ECO:0000256" key="2">
    <source>
        <dbReference type="ARBA" id="ARBA00004604"/>
    </source>
</evidence>
<dbReference type="InterPro" id="IPR050755">
    <property type="entry name" value="TRAFAC_YlqF/YawG_RiboMat"/>
</dbReference>
<feature type="region of interest" description="Disordered" evidence="8">
    <location>
        <begin position="488"/>
        <end position="584"/>
    </location>
</feature>
<dbReference type="EMBL" id="DS995705">
    <property type="protein sequence ID" value="EEQ32782.1"/>
    <property type="molecule type" value="Genomic_DNA"/>
</dbReference>
<dbReference type="InterPro" id="IPR024929">
    <property type="entry name" value="GNL2_CP_dom"/>
</dbReference>
<dbReference type="GO" id="GO:0005654">
    <property type="term" value="C:nucleoplasm"/>
    <property type="evidence" value="ECO:0007669"/>
    <property type="project" value="EnsemblFungi"/>
</dbReference>
<feature type="domain" description="CP-type G" evidence="9">
    <location>
        <begin position="223"/>
        <end position="398"/>
    </location>
</feature>
<feature type="compositionally biased region" description="Basic and acidic residues" evidence="8">
    <location>
        <begin position="498"/>
        <end position="535"/>
    </location>
</feature>
<dbReference type="GO" id="GO:0005525">
    <property type="term" value="F:GTP binding"/>
    <property type="evidence" value="ECO:0007669"/>
    <property type="project" value="UniProtKB-KW"/>
</dbReference>
<dbReference type="InterPro" id="IPR030378">
    <property type="entry name" value="G_CP_dom"/>
</dbReference>
<proteinExistence type="inferred from homology"/>
<dbReference type="FunFam" id="3.40.50.300:FF:000559">
    <property type="entry name" value="Nuclear/nucleolar GTPase 2"/>
    <property type="match status" value="1"/>
</dbReference>
<dbReference type="GeneID" id="9224979"/>